<comment type="caution">
    <text evidence="1">The sequence shown here is derived from an EMBL/GenBank/DDBJ whole genome shotgun (WGS) entry which is preliminary data.</text>
</comment>
<reference evidence="1 2" key="1">
    <citation type="submission" date="2015-07" db="EMBL/GenBank/DDBJ databases">
        <title>Draft genome of Bellilinea caldifistulae DSM 17877.</title>
        <authorList>
            <person name="Hemp J."/>
            <person name="Ward L.M."/>
            <person name="Pace L.A."/>
            <person name="Fischer W.W."/>
        </authorList>
    </citation>
    <scope>NUCLEOTIDE SEQUENCE [LARGE SCALE GENOMIC DNA]</scope>
    <source>
        <strain evidence="1 2">GOMI-1</strain>
    </source>
</reference>
<evidence type="ECO:0000313" key="2">
    <source>
        <dbReference type="Proteomes" id="UP000050514"/>
    </source>
</evidence>
<dbReference type="EMBL" id="LGHJ01000017">
    <property type="protein sequence ID" value="KPL74540.1"/>
    <property type="molecule type" value="Genomic_DNA"/>
</dbReference>
<evidence type="ECO:0000313" key="1">
    <source>
        <dbReference type="EMBL" id="KPL74540.1"/>
    </source>
</evidence>
<accession>A0A0P6X555</accession>
<dbReference type="Proteomes" id="UP000050514">
    <property type="component" value="Unassembled WGS sequence"/>
</dbReference>
<name>A0A0P6X555_9CHLR</name>
<gene>
    <name evidence="1" type="ORF">AC812_12145</name>
</gene>
<proteinExistence type="predicted"/>
<protein>
    <submittedName>
        <fullName evidence="1">p22 coat-protein 5 family protein</fullName>
    </submittedName>
</protein>
<keyword evidence="2" id="KW-1185">Reference proteome</keyword>
<dbReference type="STRING" id="360411.AC812_12145"/>
<dbReference type="AlphaFoldDB" id="A0A0P6X555"/>
<sequence>MGNTLTNLIPTIYAAADIVMRELTGFIPAVTLDASGEQVAKDQALRYPIVPANAASDIVPAATGPDPSAVTIGSDFMTISKVRSVTFFWEAEEQKSLGGLYDIILRDQFAQAMRTLTNEVETDLAALYVAASRAHGTAGTTPFASDLSDAANLLKILKDNGAPTNDLQLVINTTAGAKLRTLTQLTKANEAGSTDLLRRGILLDVFSFAIRESAQIGLHTKGTGTGYLVNSGSGLAVGETTIPVDTGSGTILAGDIVTFAADTANKYVVTSALSGGSFKIAKPGLRVAIPDNNAVTVGNNYTPNLGFSRSAIHLLMRVPAMPLGGDAADDVTVITDPQTGISFQVAMYRQRRRIAYEVALAWGVKAVKPEAIATLLG</sequence>
<dbReference type="RefSeq" id="WP_061918834.1">
    <property type="nucleotide sequence ID" value="NZ_DF967971.1"/>
</dbReference>
<dbReference type="PATRIC" id="fig|360411.5.peg.2250"/>
<dbReference type="OrthoDB" id="3078155at2"/>
<organism evidence="1 2">
    <name type="scientific">Bellilinea caldifistulae</name>
    <dbReference type="NCBI Taxonomy" id="360411"/>
    <lineage>
        <taxon>Bacteria</taxon>
        <taxon>Bacillati</taxon>
        <taxon>Chloroflexota</taxon>
        <taxon>Anaerolineae</taxon>
        <taxon>Anaerolineales</taxon>
        <taxon>Anaerolineaceae</taxon>
        <taxon>Bellilinea</taxon>
    </lineage>
</organism>